<protein>
    <submittedName>
        <fullName evidence="2">Phytase esterase-like protein</fullName>
    </submittedName>
</protein>
<reference evidence="2 3" key="1">
    <citation type="submission" date="2015-09" db="EMBL/GenBank/DDBJ databases">
        <title>Complete genome of Psychrobacter urativorans R10.10B.</title>
        <authorList>
            <person name="See-Too W.S."/>
            <person name="Chan K.G."/>
        </authorList>
    </citation>
    <scope>NUCLEOTIDE SEQUENCE [LARGE SCALE GENOMIC DNA]</scope>
    <source>
        <strain evidence="2 3">R10.10B</strain>
    </source>
</reference>
<dbReference type="PANTHER" id="PTHR37957">
    <property type="entry name" value="BLR7070 PROTEIN"/>
    <property type="match status" value="1"/>
</dbReference>
<feature type="domain" description="Phytase-like" evidence="1">
    <location>
        <begin position="46"/>
        <end position="439"/>
    </location>
</feature>
<proteinExistence type="predicted"/>
<dbReference type="KEGG" id="pur:AOC03_06320"/>
<dbReference type="OrthoDB" id="384721at2"/>
<dbReference type="EMBL" id="CP012678">
    <property type="protein sequence ID" value="ALF59692.1"/>
    <property type="molecule type" value="Genomic_DNA"/>
</dbReference>
<dbReference type="Pfam" id="PF13449">
    <property type="entry name" value="Phytase-like"/>
    <property type="match status" value="1"/>
</dbReference>
<evidence type="ECO:0000259" key="1">
    <source>
        <dbReference type="Pfam" id="PF13449"/>
    </source>
</evidence>
<dbReference type="RefSeq" id="WP_062534297.1">
    <property type="nucleotide sequence ID" value="NZ_CP012678.1"/>
</dbReference>
<organism evidence="2 3">
    <name type="scientific">Psychrobacter urativorans</name>
    <dbReference type="NCBI Taxonomy" id="45610"/>
    <lineage>
        <taxon>Bacteria</taxon>
        <taxon>Pseudomonadati</taxon>
        <taxon>Pseudomonadota</taxon>
        <taxon>Gammaproteobacteria</taxon>
        <taxon>Moraxellales</taxon>
        <taxon>Moraxellaceae</taxon>
        <taxon>Psychrobacter</taxon>
    </lineage>
</organism>
<dbReference type="Proteomes" id="UP000059847">
    <property type="component" value="Chromosome"/>
</dbReference>
<evidence type="ECO:0000313" key="2">
    <source>
        <dbReference type="EMBL" id="ALF59692.1"/>
    </source>
</evidence>
<keyword evidence="3" id="KW-1185">Reference proteome</keyword>
<name>A0A0M5MK61_9GAMM</name>
<dbReference type="PANTHER" id="PTHR37957:SF1">
    <property type="entry name" value="PHYTASE-LIKE DOMAIN-CONTAINING PROTEIN"/>
    <property type="match status" value="1"/>
</dbReference>
<dbReference type="AlphaFoldDB" id="A0A0M5MK61"/>
<dbReference type="InterPro" id="IPR027372">
    <property type="entry name" value="Phytase-like_dom"/>
</dbReference>
<sequence>MSKTNNNKEAINHNHFIQGSPLPFSILDNQYVNAAYPNEPLDIRNGGFGSDAAAHPTNPKQFYVLTDRGPNADFVGSAGTGKRFLIPDYTPRIGLFELQDYSIIIKVKEILLKDANGTPITGLPNPKAFGGTHEIPYDAQGKVMTVNPDLPFDEITNPINNDINGLDPEGLVALNDGSFWVSDEYGPHLVHYDADGVEIGRINPFTNDARNTVMSNVINNGINNGMSNGKPLLLPAEFINRRANRGMESLTITPDQSTLVGVMESSMDNPNKSGRGSNLTRIIAINVLTGQIFQYLYRLNSAQHVISGITAINEHEFYVIEHDRKFPMQDKSAQKHIYKVDIAEATDINDFSAINELSNQHYQFAKNKDFGLMVNEQALEQFIAEDNGSWQILAEIGITPMTKILAVDVLAAVAYPHDKLEGLWLRQDGSLGLLNDDDFAITDVTMADGSNALEQKYLDSAKTIEDANRLYIVMPDMVTVAE</sequence>
<dbReference type="STRING" id="45610.AOC03_06320"/>
<gene>
    <name evidence="2" type="ORF">AOC03_06320</name>
</gene>
<accession>A0A0M5MK61</accession>
<evidence type="ECO:0000313" key="3">
    <source>
        <dbReference type="Proteomes" id="UP000059847"/>
    </source>
</evidence>